<dbReference type="InterPro" id="IPR001849">
    <property type="entry name" value="PH_domain"/>
</dbReference>
<dbReference type="PANTHER" id="PTHR14309">
    <property type="entry name" value="EXPRESSED PROTEIN"/>
    <property type="match status" value="1"/>
</dbReference>
<dbReference type="SMART" id="SM00233">
    <property type="entry name" value="PH"/>
    <property type="match status" value="1"/>
</dbReference>
<dbReference type="AlphaFoldDB" id="A9V269"/>
<evidence type="ECO:0000313" key="5">
    <source>
        <dbReference type="Proteomes" id="UP000001357"/>
    </source>
</evidence>
<dbReference type="FunFam" id="2.30.29.30:FF:000073">
    <property type="entry name" value="Pleckstrin homology domain-containing family B member 2"/>
    <property type="match status" value="1"/>
</dbReference>
<evidence type="ECO:0000259" key="3">
    <source>
        <dbReference type="PROSITE" id="PS50003"/>
    </source>
</evidence>
<dbReference type="PANTHER" id="PTHR14309:SF10">
    <property type="entry name" value="PH DOMAIN-CONTAINING PROTEIN"/>
    <property type="match status" value="1"/>
</dbReference>
<feature type="domain" description="PH" evidence="3">
    <location>
        <begin position="20"/>
        <end position="129"/>
    </location>
</feature>
<dbReference type="SUPFAM" id="SSF50729">
    <property type="entry name" value="PH domain-like"/>
    <property type="match status" value="1"/>
</dbReference>
<dbReference type="KEGG" id="mbr:MONBRDRAFT_32868"/>
<evidence type="ECO:0000313" key="4">
    <source>
        <dbReference type="EMBL" id="EDQ88202.1"/>
    </source>
</evidence>
<organism evidence="4 5">
    <name type="scientific">Monosiga brevicollis</name>
    <name type="common">Choanoflagellate</name>
    <dbReference type="NCBI Taxonomy" id="81824"/>
    <lineage>
        <taxon>Eukaryota</taxon>
        <taxon>Choanoflagellata</taxon>
        <taxon>Craspedida</taxon>
        <taxon>Salpingoecidae</taxon>
        <taxon>Monosiga</taxon>
    </lineage>
</organism>
<keyword evidence="5" id="KW-1185">Reference proteome</keyword>
<dbReference type="EMBL" id="CH991555">
    <property type="protein sequence ID" value="EDQ88202.1"/>
    <property type="molecule type" value="Genomic_DNA"/>
</dbReference>
<evidence type="ECO:0000256" key="2">
    <source>
        <dbReference type="ARBA" id="ARBA00023136"/>
    </source>
</evidence>
<proteinExistence type="predicted"/>
<name>A9V269_MONBE</name>
<accession>A9V269</accession>
<dbReference type="FunCoup" id="A9V269">
    <property type="interactions" value="192"/>
</dbReference>
<dbReference type="GO" id="GO:0045595">
    <property type="term" value="P:regulation of cell differentiation"/>
    <property type="evidence" value="ECO:0000318"/>
    <property type="project" value="GO_Central"/>
</dbReference>
<protein>
    <recommendedName>
        <fullName evidence="3">PH domain-containing protein</fullName>
    </recommendedName>
</protein>
<dbReference type="PROSITE" id="PS50003">
    <property type="entry name" value="PH_DOMAIN"/>
    <property type="match status" value="1"/>
</dbReference>
<dbReference type="Proteomes" id="UP000001357">
    <property type="component" value="Unassembled WGS sequence"/>
</dbReference>
<keyword evidence="2" id="KW-0472">Membrane</keyword>
<comment type="subcellular location">
    <subcellularLocation>
        <location evidence="1">Membrane</location>
    </subcellularLocation>
</comment>
<dbReference type="InterPro" id="IPR039680">
    <property type="entry name" value="PLEKHB1/2"/>
</dbReference>
<reference evidence="4 5" key="1">
    <citation type="journal article" date="2008" name="Nature">
        <title>The genome of the choanoflagellate Monosiga brevicollis and the origin of metazoans.</title>
        <authorList>
            <consortium name="JGI Sequencing"/>
            <person name="King N."/>
            <person name="Westbrook M.J."/>
            <person name="Young S.L."/>
            <person name="Kuo A."/>
            <person name="Abedin M."/>
            <person name="Chapman J."/>
            <person name="Fairclough S."/>
            <person name="Hellsten U."/>
            <person name="Isogai Y."/>
            <person name="Letunic I."/>
            <person name="Marr M."/>
            <person name="Pincus D."/>
            <person name="Putnam N."/>
            <person name="Rokas A."/>
            <person name="Wright K.J."/>
            <person name="Zuzow R."/>
            <person name="Dirks W."/>
            <person name="Good M."/>
            <person name="Goodstein D."/>
            <person name="Lemons D."/>
            <person name="Li W."/>
            <person name="Lyons J.B."/>
            <person name="Morris A."/>
            <person name="Nichols S."/>
            <person name="Richter D.J."/>
            <person name="Salamov A."/>
            <person name="Bork P."/>
            <person name="Lim W.A."/>
            <person name="Manning G."/>
            <person name="Miller W.T."/>
            <person name="McGinnis W."/>
            <person name="Shapiro H."/>
            <person name="Tjian R."/>
            <person name="Grigoriev I.V."/>
            <person name="Rokhsar D."/>
        </authorList>
    </citation>
    <scope>NUCLEOTIDE SEQUENCE [LARGE SCALE GENOMIC DNA]</scope>
    <source>
        <strain evidence="5">MX1 / ATCC 50154</strain>
    </source>
</reference>
<dbReference type="Gene3D" id="2.30.29.30">
    <property type="entry name" value="Pleckstrin-homology domain (PH domain)/Phosphotyrosine-binding domain (PTB)"/>
    <property type="match status" value="1"/>
</dbReference>
<dbReference type="Pfam" id="PF00169">
    <property type="entry name" value="PH"/>
    <property type="match status" value="1"/>
</dbReference>
<dbReference type="InterPro" id="IPR011993">
    <property type="entry name" value="PH-like_dom_sf"/>
</dbReference>
<evidence type="ECO:0000256" key="1">
    <source>
        <dbReference type="ARBA" id="ARBA00004370"/>
    </source>
</evidence>
<dbReference type="GeneID" id="5892240"/>
<sequence length="183" mass="20613">MFGRRQSAPQGAGAPDGSGTVLLQGHLYKQGKIFPTWRRRWMVLYQDGHIDYFKPRATVHSPLGREKGAIWHIKAVVAGSDLGLVPWPRDAAASCRFSLPTRAERTYHLYAESQVEADRWKRALISLSDTKRLITYDELLRGDVRILIEYVALYGKGGTAAGARQQLSSQEYNPHEEGAKIEY</sequence>
<dbReference type="RefSeq" id="XP_001746795.1">
    <property type="nucleotide sequence ID" value="XM_001746743.1"/>
</dbReference>
<gene>
    <name evidence="4" type="ORF">MONBRDRAFT_32868</name>
</gene>
<dbReference type="InParanoid" id="A9V269"/>
<dbReference type="GO" id="GO:0016020">
    <property type="term" value="C:membrane"/>
    <property type="evidence" value="ECO:0000318"/>
    <property type="project" value="GO_Central"/>
</dbReference>